<keyword evidence="2" id="KW-1185">Reference proteome</keyword>
<evidence type="ECO:0008006" key="3">
    <source>
        <dbReference type="Google" id="ProtNLM"/>
    </source>
</evidence>
<comment type="caution">
    <text evidence="1">The sequence shown here is derived from an EMBL/GenBank/DDBJ whole genome shotgun (WGS) entry which is preliminary data.</text>
</comment>
<accession>A0A498II35</accession>
<evidence type="ECO:0000313" key="2">
    <source>
        <dbReference type="Proteomes" id="UP000290289"/>
    </source>
</evidence>
<gene>
    <name evidence="1" type="ORF">DVH24_036165</name>
</gene>
<dbReference type="AlphaFoldDB" id="A0A498II35"/>
<organism evidence="1 2">
    <name type="scientific">Malus domestica</name>
    <name type="common">Apple</name>
    <name type="synonym">Pyrus malus</name>
    <dbReference type="NCBI Taxonomy" id="3750"/>
    <lineage>
        <taxon>Eukaryota</taxon>
        <taxon>Viridiplantae</taxon>
        <taxon>Streptophyta</taxon>
        <taxon>Embryophyta</taxon>
        <taxon>Tracheophyta</taxon>
        <taxon>Spermatophyta</taxon>
        <taxon>Magnoliopsida</taxon>
        <taxon>eudicotyledons</taxon>
        <taxon>Gunneridae</taxon>
        <taxon>Pentapetalae</taxon>
        <taxon>rosids</taxon>
        <taxon>fabids</taxon>
        <taxon>Rosales</taxon>
        <taxon>Rosaceae</taxon>
        <taxon>Amygdaloideae</taxon>
        <taxon>Maleae</taxon>
        <taxon>Malus</taxon>
    </lineage>
</organism>
<evidence type="ECO:0000313" key="1">
    <source>
        <dbReference type="EMBL" id="RXH81824.1"/>
    </source>
</evidence>
<sequence length="102" mass="11974">MRSKESSTPVLCNCASRDFWAKQLYKIKKHTSSQLGRIIDIIAYLANPRATKSFQRRCKLVEGWMAKPIWTQADPRFVWNINLLDKLIEYKVRLSIFEVIIS</sequence>
<proteinExistence type="predicted"/>
<dbReference type="STRING" id="3750.A0A498II35"/>
<protein>
    <recommendedName>
        <fullName evidence="3">SAC domain-containing protein</fullName>
    </recommendedName>
</protein>
<dbReference type="EMBL" id="RDQH01000338">
    <property type="protein sequence ID" value="RXH81824.1"/>
    <property type="molecule type" value="Genomic_DNA"/>
</dbReference>
<dbReference type="Proteomes" id="UP000290289">
    <property type="component" value="Chromosome 12"/>
</dbReference>
<reference evidence="1 2" key="1">
    <citation type="submission" date="2018-10" db="EMBL/GenBank/DDBJ databases">
        <title>A high-quality apple genome assembly.</title>
        <authorList>
            <person name="Hu J."/>
        </authorList>
    </citation>
    <scope>NUCLEOTIDE SEQUENCE [LARGE SCALE GENOMIC DNA]</scope>
    <source>
        <strain evidence="2">cv. HFTH1</strain>
        <tissue evidence="1">Young leaf</tissue>
    </source>
</reference>
<name>A0A498II35_MALDO</name>